<dbReference type="STRING" id="1392250.A0A2I2GHE2"/>
<keyword evidence="2" id="KW-0378">Hydrolase</keyword>
<dbReference type="GO" id="GO:0004104">
    <property type="term" value="F:cholinesterase activity"/>
    <property type="evidence" value="ECO:0007669"/>
    <property type="project" value="InterPro"/>
</dbReference>
<evidence type="ECO:0000256" key="5">
    <source>
        <dbReference type="SAM" id="SignalP"/>
    </source>
</evidence>
<dbReference type="RefSeq" id="XP_024707604.1">
    <property type="nucleotide sequence ID" value="XM_024846420.1"/>
</dbReference>
<dbReference type="InterPro" id="IPR002018">
    <property type="entry name" value="CarbesteraseB"/>
</dbReference>
<dbReference type="InterPro" id="IPR000997">
    <property type="entry name" value="Cholinesterase"/>
</dbReference>
<dbReference type="GeneID" id="36554119"/>
<dbReference type="InterPro" id="IPR050654">
    <property type="entry name" value="AChE-related_enzymes"/>
</dbReference>
<name>A0A2I2GHE2_9EURO</name>
<feature type="signal peptide" evidence="5">
    <location>
        <begin position="1"/>
        <end position="15"/>
    </location>
</feature>
<evidence type="ECO:0000256" key="1">
    <source>
        <dbReference type="ARBA" id="ARBA00005964"/>
    </source>
</evidence>
<dbReference type="Pfam" id="PF00135">
    <property type="entry name" value="COesterase"/>
    <property type="match status" value="1"/>
</dbReference>
<proteinExistence type="inferred from homology"/>
<dbReference type="PANTHER" id="PTHR43918:SF4">
    <property type="entry name" value="CARBOXYLIC ESTER HYDROLASE"/>
    <property type="match status" value="1"/>
</dbReference>
<dbReference type="Proteomes" id="UP000234275">
    <property type="component" value="Unassembled WGS sequence"/>
</dbReference>
<dbReference type="EMBL" id="MSFO01000002">
    <property type="protein sequence ID" value="PLB52302.1"/>
    <property type="molecule type" value="Genomic_DNA"/>
</dbReference>
<dbReference type="OrthoDB" id="408631at2759"/>
<dbReference type="SUPFAM" id="SSF53474">
    <property type="entry name" value="alpha/beta-Hydrolases"/>
    <property type="match status" value="1"/>
</dbReference>
<keyword evidence="3" id="KW-1015">Disulfide bond</keyword>
<reference evidence="7 8" key="1">
    <citation type="submission" date="2016-12" db="EMBL/GenBank/DDBJ databases">
        <title>The genomes of Aspergillus section Nigri reveals drivers in fungal speciation.</title>
        <authorList>
            <consortium name="DOE Joint Genome Institute"/>
            <person name="Vesth T.C."/>
            <person name="Nybo J."/>
            <person name="Theobald S."/>
            <person name="Brandl J."/>
            <person name="Frisvad J.C."/>
            <person name="Nielsen K.F."/>
            <person name="Lyhne E.K."/>
            <person name="Kogle M.E."/>
            <person name="Kuo A."/>
            <person name="Riley R."/>
            <person name="Clum A."/>
            <person name="Nolan M."/>
            <person name="Lipzen A."/>
            <person name="Salamov A."/>
            <person name="Henrissat B."/>
            <person name="Wiebenga A."/>
            <person name="De Vries R.P."/>
            <person name="Grigoriev I.V."/>
            <person name="Mortensen U.H."/>
            <person name="Andersen M.R."/>
            <person name="Baker S.E."/>
        </authorList>
    </citation>
    <scope>NUCLEOTIDE SEQUENCE [LARGE SCALE GENOMIC DNA]</scope>
    <source>
        <strain evidence="7 8">IBT 23096</strain>
    </source>
</reference>
<keyword evidence="5" id="KW-0732">Signal</keyword>
<evidence type="ECO:0000256" key="3">
    <source>
        <dbReference type="ARBA" id="ARBA00023157"/>
    </source>
</evidence>
<evidence type="ECO:0000256" key="2">
    <source>
        <dbReference type="ARBA" id="ARBA00022801"/>
    </source>
</evidence>
<dbReference type="Gene3D" id="3.40.50.1820">
    <property type="entry name" value="alpha/beta hydrolase"/>
    <property type="match status" value="1"/>
</dbReference>
<dbReference type="VEuPathDB" id="FungiDB:P170DRAFT_402363"/>
<feature type="active site" description="Charge relay system" evidence="4">
    <location>
        <position position="343"/>
    </location>
</feature>
<organism evidence="7 8">
    <name type="scientific">Aspergillus steynii IBT 23096</name>
    <dbReference type="NCBI Taxonomy" id="1392250"/>
    <lineage>
        <taxon>Eukaryota</taxon>
        <taxon>Fungi</taxon>
        <taxon>Dikarya</taxon>
        <taxon>Ascomycota</taxon>
        <taxon>Pezizomycotina</taxon>
        <taxon>Eurotiomycetes</taxon>
        <taxon>Eurotiomycetidae</taxon>
        <taxon>Eurotiales</taxon>
        <taxon>Aspergillaceae</taxon>
        <taxon>Aspergillus</taxon>
        <taxon>Aspergillus subgen. Circumdati</taxon>
    </lineage>
</organism>
<feature type="active site" description="Charge relay system" evidence="4">
    <location>
        <position position="438"/>
    </location>
</feature>
<evidence type="ECO:0000259" key="6">
    <source>
        <dbReference type="Pfam" id="PF00135"/>
    </source>
</evidence>
<accession>A0A2I2GHE2</accession>
<evidence type="ECO:0000313" key="8">
    <source>
        <dbReference type="Proteomes" id="UP000234275"/>
    </source>
</evidence>
<feature type="domain" description="Carboxylesterase type B" evidence="6">
    <location>
        <begin position="29"/>
        <end position="475"/>
    </location>
</feature>
<feature type="chain" id="PRO_5014148985" evidence="5">
    <location>
        <begin position="16"/>
        <end position="527"/>
    </location>
</feature>
<comment type="similarity">
    <text evidence="1">Belongs to the type-B carboxylesterase/lipase family.</text>
</comment>
<keyword evidence="8" id="KW-1185">Reference proteome</keyword>
<comment type="caution">
    <text evidence="7">The sequence shown here is derived from an EMBL/GenBank/DDBJ whole genome shotgun (WGS) entry which is preliminary data.</text>
</comment>
<gene>
    <name evidence="7" type="ORF">P170DRAFT_402363</name>
</gene>
<dbReference type="PRINTS" id="PR00878">
    <property type="entry name" value="CHOLNESTRASE"/>
</dbReference>
<dbReference type="PANTHER" id="PTHR43918">
    <property type="entry name" value="ACETYLCHOLINESTERASE"/>
    <property type="match status" value="1"/>
</dbReference>
<dbReference type="PROSITE" id="PS51257">
    <property type="entry name" value="PROKAR_LIPOPROTEIN"/>
    <property type="match status" value="1"/>
</dbReference>
<dbReference type="ESTHER" id="9euro-a0a2i2ghe2">
    <property type="family name" value="Fungal_carboxylesterase_lipase"/>
</dbReference>
<dbReference type="InterPro" id="IPR029058">
    <property type="entry name" value="AB_hydrolase_fold"/>
</dbReference>
<evidence type="ECO:0000256" key="4">
    <source>
        <dbReference type="PIRSR" id="PIRSR600997-1"/>
    </source>
</evidence>
<evidence type="ECO:0000313" key="7">
    <source>
        <dbReference type="EMBL" id="PLB52302.1"/>
    </source>
</evidence>
<sequence>MRSLLSLGLASVAACLSTPSSKPLPTAVLDSGAIVGTTTSLPSSTAVVKQYLGIPFGAPPVRFSPPRPVPRWSGFRNATTWGPACIQEMNKASKDHYDMAGIGDPLGGESEDCLNLNVFTPADASVGSKPVLVWIYGGGFINGGSALPIYDGTSFATNQDVVVVTFNYRTNVFGFPGGGVPQGQKNLGFLDQRLALDWVQRNIASLGGDPLQVTIMGESAGGGSVDALVTSPPDPLPFRAAIMESNQASIVAPLDNKEQMYPQSWKTFLNLTHCPTDGAIECLRKLPAQKIKKILDTSGLPFGPLPDGGVTLSNTPREDRLHSTEGNSTIVRVPVLFGNNADEAKPYVVGANDTRKALEGIGLGKLADTLIKAYPLGQPSGTHTENDRISLIANDLGVHCPMKFYADDNIKVNIPAWRYLFNASFPNSELFPGSGAYHMAEIRLVFGTYEKKGATGFQAKVSHAIQTAWADFAKDPFQGPGWEEAPTVGVFGDGVKVGMDPEGKKALRAVSSTDMDRRCHLYESIYV</sequence>
<protein>
    <submittedName>
        <fullName evidence="7">Putative carboxylesterase hlo</fullName>
    </submittedName>
</protein>
<feature type="active site" description="Acyl-ester intermediate" evidence="4">
    <location>
        <position position="219"/>
    </location>
</feature>
<dbReference type="AlphaFoldDB" id="A0A2I2GHE2"/>